<evidence type="ECO:0000313" key="1">
    <source>
        <dbReference type="EMBL" id="PPQ35151.1"/>
    </source>
</evidence>
<comment type="caution">
    <text evidence="1">The sequence shown here is derived from an EMBL/GenBank/DDBJ whole genome shotgun (WGS) entry which is preliminary data.</text>
</comment>
<dbReference type="OrthoDB" id="138803at2"/>
<keyword evidence="2" id="KW-1185">Reference proteome</keyword>
<proteinExistence type="predicted"/>
<evidence type="ECO:0008006" key="3">
    <source>
        <dbReference type="Google" id="ProtNLM"/>
    </source>
</evidence>
<organism evidence="1 2">
    <name type="scientific">Rhodopila globiformis</name>
    <name type="common">Rhodopseudomonas globiformis</name>
    <dbReference type="NCBI Taxonomy" id="1071"/>
    <lineage>
        <taxon>Bacteria</taxon>
        <taxon>Pseudomonadati</taxon>
        <taxon>Pseudomonadota</taxon>
        <taxon>Alphaproteobacteria</taxon>
        <taxon>Acetobacterales</taxon>
        <taxon>Acetobacteraceae</taxon>
        <taxon>Rhodopila</taxon>
    </lineage>
</organism>
<reference evidence="1 2" key="1">
    <citation type="journal article" date="2018" name="Arch. Microbiol.">
        <title>New insights into the metabolic potential of the phototrophic purple bacterium Rhodopila globiformis DSM 161(T) from its draft genome sequence and evidence for a vanadium-dependent nitrogenase.</title>
        <authorList>
            <person name="Imhoff J.F."/>
            <person name="Rahn T."/>
            <person name="Kunzel S."/>
            <person name="Neulinger S.C."/>
        </authorList>
    </citation>
    <scope>NUCLEOTIDE SEQUENCE [LARGE SCALE GENOMIC DNA]</scope>
    <source>
        <strain evidence="1 2">DSM 161</strain>
    </source>
</reference>
<dbReference type="EMBL" id="NHRY01000078">
    <property type="protein sequence ID" value="PPQ35151.1"/>
    <property type="molecule type" value="Genomic_DNA"/>
</dbReference>
<dbReference type="AlphaFoldDB" id="A0A2S6NJT7"/>
<accession>A0A2S6NJT7</accession>
<protein>
    <recommendedName>
        <fullName evidence="3">DUF3375 domain-containing protein</fullName>
    </recommendedName>
</protein>
<name>A0A2S6NJT7_RHOGL</name>
<evidence type="ECO:0000313" key="2">
    <source>
        <dbReference type="Proteomes" id="UP000239724"/>
    </source>
</evidence>
<dbReference type="InterPro" id="IPR021804">
    <property type="entry name" value="DUF3375"/>
</dbReference>
<dbReference type="Pfam" id="PF11855">
    <property type="entry name" value="DUF3375"/>
    <property type="match status" value="1"/>
</dbReference>
<dbReference type="Proteomes" id="UP000239724">
    <property type="component" value="Unassembled WGS sequence"/>
</dbReference>
<gene>
    <name evidence="1" type="ORF">CCS01_08845</name>
</gene>
<sequence>MEYRTLDTLRRTHPGWRLLVADHAPLVASFLHDSFIQPNVRAYKRQDLVSRLDDHLYRLREQLGEAAFPRSAQQYLDDWAADERAWLRKYYPPADDEPHYDLTPAAEKAIDWLVSLGQRQFVGTESRLMAVFDLLRQVVEATETDPETRIAELEKRKAAIEADIQRIRDGHVVLMDDTQVKDRFQLMATTARGLLSDFREVEQNFRNLDRDVRARIASWESGKGALLEDIFGQRDVIADSDQGKSFRAFWDFLMSPARQEELTALLQAVFAIEAVQDLAPDRRLLRIHYDWLEAGEVAQRTVARLSEQLRRFLDDQAWLENRRIMHLIRSVEQHALALRAEPPDGPFMDLDEAAPDIELAMDRPLFTPPFKPRFSDETLVAGEGDISAEALFDQHYVDKPRLAAQIRRALQTASQVSLADLVEEYPIEQGLAELITYLSLAAEDRLALIDDSAKQTVAWTDAEGVRRQATLPRVIFTRRAA</sequence>